<evidence type="ECO:0000256" key="4">
    <source>
        <dbReference type="ARBA" id="ARBA00023015"/>
    </source>
</evidence>
<reference evidence="12" key="2">
    <citation type="journal article" date="2015" name="PLoS Genet.">
        <title>The dynamic genome and transcriptome of the human fungal pathogen Blastomyces and close relative Emmonsia.</title>
        <authorList>
            <person name="Munoz J.F."/>
            <person name="Gauthier G.M."/>
            <person name="Desjardins C.A."/>
            <person name="Gallo J.E."/>
            <person name="Holder J."/>
            <person name="Sullivan T.D."/>
            <person name="Marty A.J."/>
            <person name="Carmen J.C."/>
            <person name="Chen Z."/>
            <person name="Ding L."/>
            <person name="Gujja S."/>
            <person name="Magrini V."/>
            <person name="Misas E."/>
            <person name="Mitreva M."/>
            <person name="Priest M."/>
            <person name="Saif S."/>
            <person name="Whiston E.A."/>
            <person name="Young S."/>
            <person name="Zeng Q."/>
            <person name="Goldman W.E."/>
            <person name="Mardis E.R."/>
            <person name="Taylor J.W."/>
            <person name="McEwen J.G."/>
            <person name="Clay O.K."/>
            <person name="Klein B.S."/>
            <person name="Cuomo C.A."/>
        </authorList>
    </citation>
    <scope>NUCLEOTIDE SEQUENCE [LARGE SCALE GENOMIC DNA]</scope>
    <source>
        <strain evidence="12">ER-3 / ATCC MYA-2586</strain>
    </source>
</reference>
<sequence>MYHLSVMLSLPPASPSGLSTYSCGSKRDYISIDLHPSSTSIKKSSHHPNLNDRGQHLSLDQDPLPAMSAPSRAPPPSTSFSSFRSVSACNRCRLRKNRCDQNLPRCQSCKKARVHCVGYDPTTKREIPRSYVFFLESRLAYLEKLLVDNSIEFRPPQPYEGESELEKVAKDRSVSFSHKSAPEPDATGVQPPVDKNTTSQEKVTVARWDTSSKVKREREGEDELVSGSASNPGREDNPEHDADNKRQSDEAKHRIDNLVSNIGMVSVQGASDPRYLGSTSGISFARVVFSAVRNSVSTNSTDRGTLKSGERQTGGSLGANNGSSSMRDSIFGLQARPTTKKAPFPDQAVAERLVNLYFEHANPQIPILHRGEFMEVFQRLYSTDQGRRSSRDLYLLNVVCAIGAGIIFNTKSDVRVHEDEPQQSHKRSPTSPSHKRQKLSFQNYQPEEYHASAVVDLETFLGSSQHSDGFGGLEELQAVLLLASFALLRPVAPGLWYIIGVAVRLAVDLGLHYEDGTGIDSISEQEETARKMKSNGVQGGKSGQDGKVRLKIGSRERGRREWVRDLRRRLWWCTYSFDRLVSTCVGRPFGITDQVITTEFPSLLDDRYITKAGFLQSPANTTSYKYVSQHYFKLRLLQSEIQQVLQHQQATMARKIGKNRNNSFMHTKLPSPFLANFDSFRSWRRDVHRRLSDWKDSAPMPQQIGVQFSVEFLEINYWQALIMLYRQSLVVPAPFASEHSLSDDVSSPSMTNIEDAEDEDDIYLNVAEAGQKVLRIYRHLHRVRLVNYTYLATHHLFMAGISFLYAIWHSPVVRSRLTLDEVDFTILAATSVLGDLMEKCPPAEACRDAFERMSKATVQMCLSTTGFGSDAAILGASGLRAPGVPVRSNPALGAMQPCEEQQFSSITARTQQQRQEQKPKQQQHARFRPQYDMGLQDISPELMNEGGHHPQPPYRDNGDHIPQRSVRANQYPSHQPQARQSYPATQVKYDNAGSSTQQTISQRHQPQQQQQRRQHPQQRRQQQEYTYPTQLQPQQQPPYDPHKRTTTSPLTPVAPHRGDREYFPPNQFLDIVSPTHTTSPGIAIAHNQDSNASNSNNNSHNLYDPPVPGFGDASSLVGDSGPNVVGTGLDLGFGMAIDFQHDWSEGAGYDLFDGFFFGAVGSGAGFGLGNGDVEDAGNDGGGSGNADVNANEQ</sequence>
<dbReference type="SMART" id="SM00906">
    <property type="entry name" value="Fungal_trans"/>
    <property type="match status" value="1"/>
</dbReference>
<evidence type="ECO:0000256" key="5">
    <source>
        <dbReference type="ARBA" id="ARBA00023125"/>
    </source>
</evidence>
<feature type="region of interest" description="Disordered" evidence="8">
    <location>
        <begin position="37"/>
        <end position="79"/>
    </location>
</feature>
<proteinExistence type="predicted"/>
<feature type="region of interest" description="Disordered" evidence="8">
    <location>
        <begin position="898"/>
        <end position="963"/>
    </location>
</feature>
<dbReference type="CDD" id="cd12148">
    <property type="entry name" value="fungal_TF_MHR"/>
    <property type="match status" value="1"/>
</dbReference>
<gene>
    <name evidence="11" type="ORF">BDCG_00970</name>
</gene>
<keyword evidence="6" id="KW-0804">Transcription</keyword>
<evidence type="ECO:0000256" key="8">
    <source>
        <dbReference type="SAM" id="MobiDB-lite"/>
    </source>
</evidence>
<feature type="region of interest" description="Disordered" evidence="8">
    <location>
        <begin position="153"/>
        <end position="250"/>
    </location>
</feature>
<evidence type="ECO:0000313" key="10">
    <source>
        <dbReference type="EMBL" id="OAS99655.1"/>
    </source>
</evidence>
<dbReference type="EMBL" id="EQ999973">
    <property type="protein sequence ID" value="OAS99656.1"/>
    <property type="molecule type" value="Genomic_DNA"/>
</dbReference>
<evidence type="ECO:0000313" key="11">
    <source>
        <dbReference type="EMBL" id="OAS99656.1"/>
    </source>
</evidence>
<dbReference type="RefSeq" id="XP_045279383.1">
    <property type="nucleotide sequence ID" value="XM_045416490.1"/>
</dbReference>
<dbReference type="Proteomes" id="UP000002039">
    <property type="component" value="Unassembled WGS sequence"/>
</dbReference>
<feature type="compositionally biased region" description="Basic residues" evidence="8">
    <location>
        <begin position="424"/>
        <end position="438"/>
    </location>
</feature>
<organism evidence="11 12">
    <name type="scientific">Ajellomyces dermatitidis (strain ER-3 / ATCC MYA-2586)</name>
    <name type="common">Blastomyces dermatitidis</name>
    <dbReference type="NCBI Taxonomy" id="559297"/>
    <lineage>
        <taxon>Eukaryota</taxon>
        <taxon>Fungi</taxon>
        <taxon>Dikarya</taxon>
        <taxon>Ascomycota</taxon>
        <taxon>Pezizomycotina</taxon>
        <taxon>Eurotiomycetes</taxon>
        <taxon>Eurotiomycetidae</taxon>
        <taxon>Onygenales</taxon>
        <taxon>Ajellomycetaceae</taxon>
        <taxon>Blastomyces</taxon>
    </lineage>
</organism>
<evidence type="ECO:0000313" key="12">
    <source>
        <dbReference type="Proteomes" id="UP000002039"/>
    </source>
</evidence>
<dbReference type="PANTHER" id="PTHR47782">
    <property type="entry name" value="ZN(II)2CYS6 TRANSCRIPTION FACTOR (EUROFUNG)-RELATED"/>
    <property type="match status" value="1"/>
</dbReference>
<evidence type="ECO:0000256" key="3">
    <source>
        <dbReference type="ARBA" id="ARBA00022833"/>
    </source>
</evidence>
<name>A0ABX2VQZ1_AJEDR</name>
<reference evidence="11" key="1">
    <citation type="submission" date="2009-02" db="EMBL/GenBank/DDBJ databases">
        <title>The Genome Sequence of Blastomyces dermatitidis strain ER-3.</title>
        <authorList>
            <consortium name="The Broad Institute Genome Sequencing Platform"/>
            <consortium name="Broad Institute Microbial Sequencing Center."/>
            <person name="Champion M."/>
            <person name="Cuomo C."/>
            <person name="Ma L.-J."/>
            <person name="Henn M.R."/>
            <person name="Klein B."/>
            <person name="Goldman B."/>
            <person name="Young S."/>
            <person name="Kodira C.D."/>
            <person name="Zeng Q."/>
            <person name="Koehrsen M."/>
            <person name="Alvarado L."/>
            <person name="Berlin A.M."/>
            <person name="Heiman D.I."/>
            <person name="Hepburn T.A."/>
            <person name="Saif S."/>
            <person name="Shea T.D."/>
            <person name="Shenoy N."/>
            <person name="Sykes S."/>
            <person name="Galagan J."/>
            <person name="Nusbaum C."/>
            <person name="Birren B."/>
        </authorList>
    </citation>
    <scope>NUCLEOTIDE SEQUENCE</scope>
    <source>
        <strain evidence="11">ER-3</strain>
    </source>
</reference>
<feature type="domain" description="Zn(2)-C6 fungal-type" evidence="9">
    <location>
        <begin position="88"/>
        <end position="117"/>
    </location>
</feature>
<dbReference type="SMART" id="SM00066">
    <property type="entry name" value="GAL4"/>
    <property type="match status" value="1"/>
</dbReference>
<dbReference type="RefSeq" id="XP_045279384.1">
    <property type="nucleotide sequence ID" value="XM_045416491.1"/>
</dbReference>
<dbReference type="Pfam" id="PF04082">
    <property type="entry name" value="Fungal_trans"/>
    <property type="match status" value="1"/>
</dbReference>
<keyword evidence="2" id="KW-0479">Metal-binding</keyword>
<dbReference type="InterPro" id="IPR052202">
    <property type="entry name" value="Yeast_MetPath_Reg"/>
</dbReference>
<dbReference type="Pfam" id="PF00172">
    <property type="entry name" value="Zn_clus"/>
    <property type="match status" value="1"/>
</dbReference>
<evidence type="ECO:0000256" key="7">
    <source>
        <dbReference type="ARBA" id="ARBA00023242"/>
    </source>
</evidence>
<dbReference type="GeneID" id="69023649"/>
<feature type="compositionally biased region" description="Low complexity" evidence="8">
    <location>
        <begin position="1019"/>
        <end position="1034"/>
    </location>
</feature>
<dbReference type="SUPFAM" id="SSF57701">
    <property type="entry name" value="Zn2/Cys6 DNA-binding domain"/>
    <property type="match status" value="1"/>
</dbReference>
<evidence type="ECO:0000256" key="1">
    <source>
        <dbReference type="ARBA" id="ARBA00004123"/>
    </source>
</evidence>
<dbReference type="InterPro" id="IPR007219">
    <property type="entry name" value="XnlR_reg_dom"/>
</dbReference>
<feature type="compositionally biased region" description="Polar residues" evidence="8">
    <location>
        <begin position="992"/>
        <end position="1001"/>
    </location>
</feature>
<feature type="region of interest" description="Disordered" evidence="8">
    <location>
        <begin position="296"/>
        <end position="326"/>
    </location>
</feature>
<dbReference type="InterPro" id="IPR036864">
    <property type="entry name" value="Zn2-C6_fun-type_DNA-bd_sf"/>
</dbReference>
<feature type="region of interest" description="Disordered" evidence="8">
    <location>
        <begin position="1172"/>
        <end position="1193"/>
    </location>
</feature>
<feature type="region of interest" description="Disordered" evidence="8">
    <location>
        <begin position="525"/>
        <end position="548"/>
    </location>
</feature>
<feature type="region of interest" description="Disordered" evidence="8">
    <location>
        <begin position="415"/>
        <end position="439"/>
    </location>
</feature>
<feature type="compositionally biased region" description="Low complexity" evidence="8">
    <location>
        <begin position="1002"/>
        <end position="1011"/>
    </location>
</feature>
<accession>A0ABX2VQZ1</accession>
<comment type="subcellular location">
    <subcellularLocation>
        <location evidence="1">Nucleus</location>
    </subcellularLocation>
</comment>
<feature type="compositionally biased region" description="Basic and acidic residues" evidence="8">
    <location>
        <begin position="210"/>
        <end position="219"/>
    </location>
</feature>
<keyword evidence="3" id="KW-0862">Zinc</keyword>
<evidence type="ECO:0000256" key="6">
    <source>
        <dbReference type="ARBA" id="ARBA00023163"/>
    </source>
</evidence>
<protein>
    <submittedName>
        <fullName evidence="10 11">C6 transcription factor</fullName>
    </submittedName>
</protein>
<evidence type="ECO:0000256" key="2">
    <source>
        <dbReference type="ARBA" id="ARBA00022723"/>
    </source>
</evidence>
<dbReference type="PROSITE" id="PS00463">
    <property type="entry name" value="ZN2_CY6_FUNGAL_1"/>
    <property type="match status" value="1"/>
</dbReference>
<evidence type="ECO:0000259" key="9">
    <source>
        <dbReference type="PROSITE" id="PS50048"/>
    </source>
</evidence>
<dbReference type="PANTHER" id="PTHR47782:SF1">
    <property type="entry name" value="PYRIMIDINE PATHWAY REGULATORY PROTEIN 1"/>
    <property type="match status" value="1"/>
</dbReference>
<keyword evidence="12" id="KW-1185">Reference proteome</keyword>
<feature type="compositionally biased region" description="Basic and acidic residues" evidence="8">
    <location>
        <begin position="164"/>
        <end position="173"/>
    </location>
</feature>
<dbReference type="EMBL" id="EQ999973">
    <property type="protein sequence ID" value="OAS99655.1"/>
    <property type="molecule type" value="Genomic_DNA"/>
</dbReference>
<feature type="compositionally biased region" description="Basic and acidic residues" evidence="8">
    <location>
        <begin position="233"/>
        <end position="250"/>
    </location>
</feature>
<dbReference type="CDD" id="cd00067">
    <property type="entry name" value="GAL4"/>
    <property type="match status" value="1"/>
</dbReference>
<feature type="compositionally biased region" description="Polar residues" evidence="8">
    <location>
        <begin position="899"/>
        <end position="910"/>
    </location>
</feature>
<keyword evidence="4" id="KW-0805">Transcription regulation</keyword>
<keyword evidence="7" id="KW-0539">Nucleus</keyword>
<dbReference type="CDD" id="cd14723">
    <property type="entry name" value="ZIP_Ppr1"/>
    <property type="match status" value="1"/>
</dbReference>
<dbReference type="Gene3D" id="4.10.240.10">
    <property type="entry name" value="Zn(2)-C6 fungal-type DNA-binding domain"/>
    <property type="match status" value="1"/>
</dbReference>
<dbReference type="InterPro" id="IPR001138">
    <property type="entry name" value="Zn2Cys6_DnaBD"/>
</dbReference>
<feature type="region of interest" description="Disordered" evidence="8">
    <location>
        <begin position="992"/>
        <end position="1060"/>
    </location>
</feature>
<keyword evidence="5" id="KW-0238">DNA-binding</keyword>
<dbReference type="PROSITE" id="PS50048">
    <property type="entry name" value="ZN2_CY6_FUNGAL_2"/>
    <property type="match status" value="1"/>
</dbReference>